<dbReference type="EMBL" id="VSWC01000066">
    <property type="protein sequence ID" value="KAA1097694.1"/>
    <property type="molecule type" value="Genomic_DNA"/>
</dbReference>
<dbReference type="Pfam" id="PF12776">
    <property type="entry name" value="Myb_DNA-bind_3"/>
    <property type="match status" value="1"/>
</dbReference>
<feature type="region of interest" description="Disordered" evidence="1">
    <location>
        <begin position="248"/>
        <end position="274"/>
    </location>
</feature>
<sequence length="366" mass="39851">MPPKQKHSSKTLRAPPFTPGKKTPAPTARANLIVAPSLPESLTSVMSQTQDESQDLSTQDTSVSNLPESQMSAHQKTITCRWTDADDIVLVDCLKDEQALHPGTTNGFKAVSWVQAAKALEGSELVTGSKAKDPGNCKSRWGALKKLYLSFKSVANMSGAGWDESAKMVTLPASSWRDLKKNTSPTGRDISRWETRPFPLYHELGSLIDGNTANGDLMQTTADSDTETQRDVGNDVPNDMALDIEDDANEDVDEVDPLPTKSTPTATKRKRGSAMSPDVILTELKSMSSTLAESMQAPIPPLVFSPVSAPPSVLMQAVEMLQKESALENNQLFMAIEFLSTQANAEVYISLAQAIRPTWLRMKMGW</sequence>
<evidence type="ECO:0000313" key="3">
    <source>
        <dbReference type="EMBL" id="KAA1097694.1"/>
    </source>
</evidence>
<reference evidence="5 6" key="1">
    <citation type="submission" date="2019-05" db="EMBL/GenBank/DDBJ databases">
        <title>Emergence of the Ug99 lineage of the wheat stem rust pathogen through somatic hybridization.</title>
        <authorList>
            <person name="Li F."/>
            <person name="Upadhyaya N.M."/>
            <person name="Sperschneider J."/>
            <person name="Matny O."/>
            <person name="Nguyen-Phuc H."/>
            <person name="Mago R."/>
            <person name="Raley C."/>
            <person name="Miller M.E."/>
            <person name="Silverstein K.A.T."/>
            <person name="Henningsen E."/>
            <person name="Hirsch C.D."/>
            <person name="Visser B."/>
            <person name="Pretorius Z.A."/>
            <person name="Steffenson B.J."/>
            <person name="Schwessinger B."/>
            <person name="Dodds P.N."/>
            <person name="Figueroa M."/>
        </authorList>
    </citation>
    <scope>NUCLEOTIDE SEQUENCE [LARGE SCALE GENOMIC DNA]</scope>
    <source>
        <strain evidence="3">21-0</strain>
        <strain evidence="4 6">Ug99</strain>
    </source>
</reference>
<protein>
    <recommendedName>
        <fullName evidence="2">Myb/SANT-like domain-containing protein</fullName>
    </recommendedName>
</protein>
<name>A0A5B0RLZ9_PUCGR</name>
<dbReference type="PANTHER" id="PTHR47072">
    <property type="match status" value="1"/>
</dbReference>
<proteinExistence type="predicted"/>
<dbReference type="OrthoDB" id="2506532at2759"/>
<dbReference type="EMBL" id="VDEP01000173">
    <property type="protein sequence ID" value="KAA1126085.1"/>
    <property type="molecule type" value="Genomic_DNA"/>
</dbReference>
<dbReference type="Proteomes" id="UP000324748">
    <property type="component" value="Unassembled WGS sequence"/>
</dbReference>
<comment type="caution">
    <text evidence="4">The sequence shown here is derived from an EMBL/GenBank/DDBJ whole genome shotgun (WGS) entry which is preliminary data.</text>
</comment>
<organism evidence="4 6">
    <name type="scientific">Puccinia graminis f. sp. tritici</name>
    <dbReference type="NCBI Taxonomy" id="56615"/>
    <lineage>
        <taxon>Eukaryota</taxon>
        <taxon>Fungi</taxon>
        <taxon>Dikarya</taxon>
        <taxon>Basidiomycota</taxon>
        <taxon>Pucciniomycotina</taxon>
        <taxon>Pucciniomycetes</taxon>
        <taxon>Pucciniales</taxon>
        <taxon>Pucciniaceae</taxon>
        <taxon>Puccinia</taxon>
    </lineage>
</organism>
<gene>
    <name evidence="3" type="ORF">PGT21_017320</name>
    <name evidence="4" type="ORF">PGTUg99_021752</name>
</gene>
<evidence type="ECO:0000259" key="2">
    <source>
        <dbReference type="Pfam" id="PF12776"/>
    </source>
</evidence>
<feature type="compositionally biased region" description="Basic residues" evidence="1">
    <location>
        <begin position="1"/>
        <end position="10"/>
    </location>
</feature>
<dbReference type="InterPro" id="IPR024752">
    <property type="entry name" value="Myb/SANT-like_dom"/>
</dbReference>
<accession>A0A5B0RLZ9</accession>
<dbReference type="AlphaFoldDB" id="A0A5B0RLZ9"/>
<feature type="compositionally biased region" description="Polar residues" evidence="1">
    <location>
        <begin position="40"/>
        <end position="70"/>
    </location>
</feature>
<evidence type="ECO:0000313" key="5">
    <source>
        <dbReference type="Proteomes" id="UP000324748"/>
    </source>
</evidence>
<evidence type="ECO:0000313" key="6">
    <source>
        <dbReference type="Proteomes" id="UP000325313"/>
    </source>
</evidence>
<keyword evidence="5" id="KW-1185">Reference proteome</keyword>
<feature type="domain" description="Myb/SANT-like" evidence="2">
    <location>
        <begin position="81"/>
        <end position="177"/>
    </location>
</feature>
<dbReference type="Proteomes" id="UP000325313">
    <property type="component" value="Unassembled WGS sequence"/>
</dbReference>
<evidence type="ECO:0000313" key="4">
    <source>
        <dbReference type="EMBL" id="KAA1126085.1"/>
    </source>
</evidence>
<feature type="region of interest" description="Disordered" evidence="1">
    <location>
        <begin position="1"/>
        <end position="70"/>
    </location>
</feature>
<dbReference type="PANTHER" id="PTHR47072:SF4">
    <property type="entry name" value="MYB_SANT-LIKE DOMAIN-CONTAINING PROTEIN"/>
    <property type="match status" value="1"/>
</dbReference>
<evidence type="ECO:0000256" key="1">
    <source>
        <dbReference type="SAM" id="MobiDB-lite"/>
    </source>
</evidence>